<gene>
    <name evidence="3" type="ORF">SMSP2_01446</name>
</gene>
<keyword evidence="1" id="KW-0732">Signal</keyword>
<dbReference type="InterPro" id="IPR038765">
    <property type="entry name" value="Papain-like_cys_pep_sf"/>
</dbReference>
<feature type="signal peptide" evidence="1">
    <location>
        <begin position="1"/>
        <end position="30"/>
    </location>
</feature>
<evidence type="ECO:0000313" key="4">
    <source>
        <dbReference type="Proteomes" id="UP000188181"/>
    </source>
</evidence>
<evidence type="ECO:0000256" key="1">
    <source>
        <dbReference type="SAM" id="SignalP"/>
    </source>
</evidence>
<protein>
    <recommendedName>
        <fullName evidence="2">Transglutaminase-like domain-containing protein</fullName>
    </recommendedName>
</protein>
<evidence type="ECO:0000259" key="2">
    <source>
        <dbReference type="SMART" id="SM00460"/>
    </source>
</evidence>
<feature type="domain" description="Transglutaminase-like" evidence="2">
    <location>
        <begin position="390"/>
        <end position="456"/>
    </location>
</feature>
<feature type="chain" id="PRO_5013383710" description="Transglutaminase-like domain-containing protein" evidence="1">
    <location>
        <begin position="31"/>
        <end position="494"/>
    </location>
</feature>
<dbReference type="InterPro" id="IPR002931">
    <property type="entry name" value="Transglutaminase-like"/>
</dbReference>
<dbReference type="PANTHER" id="PTHR33490">
    <property type="entry name" value="BLR5614 PROTEIN-RELATED"/>
    <property type="match status" value="1"/>
</dbReference>
<dbReference type="Proteomes" id="UP000188181">
    <property type="component" value="Chromosome"/>
</dbReference>
<keyword evidence="4" id="KW-1185">Reference proteome</keyword>
<dbReference type="STRING" id="1851148.SMSP2_01446"/>
<evidence type="ECO:0000313" key="3">
    <source>
        <dbReference type="EMBL" id="AQQ71082.1"/>
    </source>
</evidence>
<dbReference type="KEGG" id="pbas:SMSP2_01446"/>
<dbReference type="EMBL" id="CP019646">
    <property type="protein sequence ID" value="AQQ71082.1"/>
    <property type="molecule type" value="Genomic_DNA"/>
</dbReference>
<sequence precursor="true">MTSISVSERKCFIIIMLTVVSVLTLMPAFAAEDEAEYYALLMNGKKVGYSEHTRSRDGGKVTTSDKVVMTISRFGTSITVTQTETYFETAGGRPLGFRSVVEMGGMAQTFTGTVKDGRVVINTDSGLGVTEDTVAFDSDILFPEGMKLAIDQAGGIKPGAEFEFTSFVGSMKSTCKMTMRVGEKEPLVLPGGIKKLYRVESTENIAGMSVKSVSWLDDEQRMYKTNSKIAGMDVEMMLCDKEHALSKAEDFDIMRNFIIKAPAGLIDKFRENAGKITLAVESNDTEPIRIPENDNQTVRGKGKSLSVVYKPAKPDKVVPAAYEGSDSEILEALRPTVYVDFESEVINEMFASIEAKATDRWGTVQMITKFVNNSINSKDLSTGFATASQTAKTRRGDCTEHSVLTAALCRKAGIPCRMVLGLLYVEDYSGIESGFLGHAWNEVYVDKKWIYVDSTRPAEPGENIYIMLSTSQGEPADFLDMLDSFGRFDISSAR</sequence>
<dbReference type="Gene3D" id="3.10.620.30">
    <property type="match status" value="1"/>
</dbReference>
<dbReference type="OrthoDB" id="9804872at2"/>
<accession>A0A1Q2MFQ4</accession>
<name>A0A1Q2MFQ4_9BACT</name>
<reference evidence="4" key="1">
    <citation type="submission" date="2017-02" db="EMBL/GenBank/DDBJ databases">
        <title>Comparative genomics and description of representatives of a novel lineage of planctomycetes thriving in anoxic sediments.</title>
        <authorList>
            <person name="Spring S."/>
            <person name="Bunk B."/>
            <person name="Sproer C."/>
        </authorList>
    </citation>
    <scope>NUCLEOTIDE SEQUENCE [LARGE SCALE GENOMIC DNA]</scope>
    <source>
        <strain evidence="4">SM-Chi-D1</strain>
    </source>
</reference>
<proteinExistence type="predicted"/>
<dbReference type="RefSeq" id="WP_146683297.1">
    <property type="nucleotide sequence ID" value="NZ_CP019646.1"/>
</dbReference>
<dbReference type="SUPFAM" id="SSF54001">
    <property type="entry name" value="Cysteine proteinases"/>
    <property type="match status" value="1"/>
</dbReference>
<organism evidence="3 4">
    <name type="scientific">Limihaloglobus sulfuriphilus</name>
    <dbReference type="NCBI Taxonomy" id="1851148"/>
    <lineage>
        <taxon>Bacteria</taxon>
        <taxon>Pseudomonadati</taxon>
        <taxon>Planctomycetota</taxon>
        <taxon>Phycisphaerae</taxon>
        <taxon>Sedimentisphaerales</taxon>
        <taxon>Sedimentisphaeraceae</taxon>
        <taxon>Limihaloglobus</taxon>
    </lineage>
</organism>
<dbReference type="SMART" id="SM00460">
    <property type="entry name" value="TGc"/>
    <property type="match status" value="1"/>
</dbReference>
<dbReference type="AlphaFoldDB" id="A0A1Q2MFQ4"/>
<dbReference type="Pfam" id="PF01841">
    <property type="entry name" value="Transglut_core"/>
    <property type="match status" value="1"/>
</dbReference>